<evidence type="ECO:0000256" key="4">
    <source>
        <dbReference type="SAM" id="SignalP"/>
    </source>
</evidence>
<keyword evidence="4" id="KW-0732">Signal</keyword>
<feature type="chain" id="PRO_5011983268" description="Tyrosine-protein kinase ephrin type A/B receptor-like domain-containing protein" evidence="4">
    <location>
        <begin position="17"/>
        <end position="1126"/>
    </location>
</feature>
<organism evidence="5 6">
    <name type="scientific">Stentor coeruleus</name>
    <dbReference type="NCBI Taxonomy" id="5963"/>
    <lineage>
        <taxon>Eukaryota</taxon>
        <taxon>Sar</taxon>
        <taxon>Alveolata</taxon>
        <taxon>Ciliophora</taxon>
        <taxon>Postciliodesmatophora</taxon>
        <taxon>Heterotrichea</taxon>
        <taxon>Heterotrichida</taxon>
        <taxon>Stentoridae</taxon>
        <taxon>Stentor</taxon>
    </lineage>
</organism>
<name>A0A1R2BC96_9CILI</name>
<evidence type="ECO:0008006" key="7">
    <source>
        <dbReference type="Google" id="ProtNLM"/>
    </source>
</evidence>
<feature type="transmembrane region" description="Helical" evidence="3">
    <location>
        <begin position="811"/>
        <end position="834"/>
    </location>
</feature>
<comment type="caution">
    <text evidence="5">The sequence shown here is derived from an EMBL/GenBank/DDBJ whole genome shotgun (WGS) entry which is preliminary data.</text>
</comment>
<keyword evidence="6" id="KW-1185">Reference proteome</keyword>
<dbReference type="Gene3D" id="2.120.10.80">
    <property type="entry name" value="Kelch-type beta propeller"/>
    <property type="match status" value="3"/>
</dbReference>
<feature type="transmembrane region" description="Helical" evidence="3">
    <location>
        <begin position="760"/>
        <end position="778"/>
    </location>
</feature>
<evidence type="ECO:0000313" key="6">
    <source>
        <dbReference type="Proteomes" id="UP000187209"/>
    </source>
</evidence>
<dbReference type="AlphaFoldDB" id="A0A1R2BC96"/>
<dbReference type="OrthoDB" id="439917at2759"/>
<evidence type="ECO:0000256" key="2">
    <source>
        <dbReference type="ARBA" id="ARBA00022737"/>
    </source>
</evidence>
<keyword evidence="2" id="KW-0677">Repeat</keyword>
<dbReference type="InterPro" id="IPR015915">
    <property type="entry name" value="Kelch-typ_b-propeller"/>
</dbReference>
<proteinExistence type="predicted"/>
<dbReference type="SUPFAM" id="SSF57184">
    <property type="entry name" value="Growth factor receptor domain"/>
    <property type="match status" value="1"/>
</dbReference>
<dbReference type="InterPro" id="IPR009030">
    <property type="entry name" value="Growth_fac_rcpt_cys_sf"/>
</dbReference>
<evidence type="ECO:0000313" key="5">
    <source>
        <dbReference type="EMBL" id="OMJ74402.1"/>
    </source>
</evidence>
<evidence type="ECO:0000256" key="1">
    <source>
        <dbReference type="ARBA" id="ARBA00022441"/>
    </source>
</evidence>
<dbReference type="PANTHER" id="PTHR46093">
    <property type="entry name" value="ACYL-COA-BINDING DOMAIN-CONTAINING PROTEIN 5"/>
    <property type="match status" value="1"/>
</dbReference>
<dbReference type="EMBL" id="MPUH01000753">
    <property type="protein sequence ID" value="OMJ74402.1"/>
    <property type="molecule type" value="Genomic_DNA"/>
</dbReference>
<keyword evidence="3" id="KW-0812">Transmembrane</keyword>
<gene>
    <name evidence="5" type="ORF">SteCoe_26658</name>
</gene>
<feature type="signal peptide" evidence="4">
    <location>
        <begin position="1"/>
        <end position="16"/>
    </location>
</feature>
<dbReference type="PANTHER" id="PTHR46093:SF18">
    <property type="entry name" value="FIBRONECTIN TYPE-III DOMAIN-CONTAINING PROTEIN"/>
    <property type="match status" value="1"/>
</dbReference>
<dbReference type="Proteomes" id="UP000187209">
    <property type="component" value="Unassembled WGS sequence"/>
</dbReference>
<reference evidence="5 6" key="1">
    <citation type="submission" date="2016-11" db="EMBL/GenBank/DDBJ databases">
        <title>The macronuclear genome of Stentor coeruleus: a giant cell with tiny introns.</title>
        <authorList>
            <person name="Slabodnick M."/>
            <person name="Ruby J.G."/>
            <person name="Reiff S.B."/>
            <person name="Swart E.C."/>
            <person name="Gosai S."/>
            <person name="Prabakaran S."/>
            <person name="Witkowska E."/>
            <person name="Larue G.E."/>
            <person name="Fisher S."/>
            <person name="Freeman R.M."/>
            <person name="Gunawardena J."/>
            <person name="Chu W."/>
            <person name="Stover N.A."/>
            <person name="Gregory B.D."/>
            <person name="Nowacki M."/>
            <person name="Derisi J."/>
            <person name="Roy S.W."/>
            <person name="Marshall W.F."/>
            <person name="Sood P."/>
        </authorList>
    </citation>
    <scope>NUCLEOTIDE SEQUENCE [LARGE SCALE GENOMIC DNA]</scope>
    <source>
        <strain evidence="5">WM001</strain>
    </source>
</reference>
<accession>A0A1R2BC96</accession>
<feature type="transmembrane region" description="Helical" evidence="3">
    <location>
        <begin position="1044"/>
        <end position="1069"/>
    </location>
</feature>
<dbReference type="SMART" id="SM01411">
    <property type="entry name" value="Ephrin_rec_like"/>
    <property type="match status" value="1"/>
</dbReference>
<evidence type="ECO:0000256" key="3">
    <source>
        <dbReference type="SAM" id="Phobius"/>
    </source>
</evidence>
<keyword evidence="1" id="KW-0880">Kelch repeat</keyword>
<sequence length="1126" mass="126647">MLILLVISALGIVIETYPKQGSPPSRSTNPMAAYDSSNKRLIVLGGFVYETGSMSSTLQEYSLSKSTWKQIFAQSAFIPPGLQAGKILVRDHELLVFYGSTTSGISSDVYIFNMKTLTWSIAMLSGDPIQGREKFASCVYERDNTTYLAIYGGLTSTGMDSSLFTIDIQTLKSKKMPRNGQYPGPKIASALEFYNEKLYLFGYTPPSTNIWPNQTYLYSYDITEETWSVVEDKGTKKPEHRIFHAMVVYNDELYVIYGYQLETVTQLNSVWKFSFITSSWSNLGNYNTTYVAECAIVSINSKVYLIEGRDQFSIYNSIYSVDLSKQSLIFNLESNNYGLPERRRNHQSLIIEGNIVIFGGYYNGNYYNDMWKYSITQEIWTSVSIQGTIPSGRIDFACTQIIGNSFAIFGGQDGLHIYNDLYYYYDYNFNWVLADVVGSTPSPRFSSSMCYYNYKYYIIGGQNFYQDFDEIWLFDYVTSSYSLLSTSSKTSLKLPIIRSHCTIQVNQTNPIIYIVGGSTFQHYPNNQVIQIHLSSSGMSILEITYKQKNPMDFLAGVSETAVVFIKSTAYLFFGSFWNTQVVNYIVAVDLQDGNYTIIMPSDNYYKYGHSAVHFGNAVYLFGGGVAVAGYKIYNTETNLLYKVTGFEVGNSSCSPGTQGDDCQMCSKGTYWKDGICEKCPAGTFSTSIAAISVDQCLPCEEGTFSSNEGSVYCLDCSINVYCPLGTSTPQSYITLKSQSSIQPASYSSQSSSINNISNTMWYSLGGFSIFLFCFVLMFRKCIYRKMKTFDLFSSFHPIALNIPVIYKKTRIGGIFSILFLIAAGVSISIGFISFQLDNVTEIKALVPLIAIKDEIKASSLKVNIQFLVYSDSCTNMNEEFNEINNKGFTFDKNYIIFLKNSTTCNVKIEYKNFELNDNEAYIDVLMKEKNSYSSGIAVNLTVTSSIPNEYSSISTFLYPGTGYVFRGRKSSIIPYTFTPSIFTSESSSWSSFETGYHISIDNTIEYGSLSTQKTISSEINLLLRLKMIKSNTGMSTSRTLKYSWIMFGSTVLGSVFGLFSVFTTIMSVTEQAYKKYKIKIKEKTRKVNNRGAKRLSAIIPMKEKIKFSKVSPLDYTQGIADTNTFN</sequence>
<dbReference type="Pfam" id="PF24681">
    <property type="entry name" value="Kelch_KLHDC2_KLHL20_DRC7"/>
    <property type="match status" value="2"/>
</dbReference>
<dbReference type="SUPFAM" id="SSF117281">
    <property type="entry name" value="Kelch motif"/>
    <property type="match status" value="3"/>
</dbReference>
<dbReference type="Gene3D" id="2.10.50.10">
    <property type="entry name" value="Tumor Necrosis Factor Receptor, subunit A, domain 2"/>
    <property type="match status" value="1"/>
</dbReference>
<keyword evidence="3" id="KW-0472">Membrane</keyword>
<dbReference type="CDD" id="cd00185">
    <property type="entry name" value="TNFRSF"/>
    <property type="match status" value="1"/>
</dbReference>
<protein>
    <recommendedName>
        <fullName evidence="7">Tyrosine-protein kinase ephrin type A/B receptor-like domain-containing protein</fullName>
    </recommendedName>
</protein>
<keyword evidence="3" id="KW-1133">Transmembrane helix</keyword>